<gene>
    <name evidence="22" type="ORF">E1A91_D06G086000v1</name>
</gene>
<keyword evidence="9 21" id="KW-0812">Transmembrane</keyword>
<evidence type="ECO:0000256" key="1">
    <source>
        <dbReference type="ARBA" id="ARBA00004141"/>
    </source>
</evidence>
<evidence type="ECO:0000256" key="4">
    <source>
        <dbReference type="ARBA" id="ARBA00022494"/>
    </source>
</evidence>
<dbReference type="InterPro" id="IPR055266">
    <property type="entry name" value="D1/D2"/>
</dbReference>
<keyword evidence="7" id="KW-0597">Phosphoprotein</keyword>
<keyword evidence="4" id="KW-0148">Chlorophyll</keyword>
<dbReference type="PANTHER" id="PTHR33149:SF12">
    <property type="entry name" value="PHOTOSYSTEM II D2 PROTEIN"/>
    <property type="match status" value="1"/>
</dbReference>
<dbReference type="SUPFAM" id="SSF81483">
    <property type="entry name" value="Bacterial photosystem II reaction centre, L and M subunits"/>
    <property type="match status" value="1"/>
</dbReference>
<protein>
    <submittedName>
        <fullName evidence="22">Uncharacterized protein</fullName>
    </submittedName>
</protein>
<name>A0A5D2UFZ0_GOSMU</name>
<dbReference type="Gene3D" id="1.20.85.10">
    <property type="entry name" value="Photosystem II protein D1-like"/>
    <property type="match status" value="1"/>
</dbReference>
<evidence type="ECO:0000256" key="18">
    <source>
        <dbReference type="ARBA" id="ARBA00023078"/>
    </source>
</evidence>
<dbReference type="EMBL" id="CM017654">
    <property type="protein sequence ID" value="TYI76577.1"/>
    <property type="molecule type" value="Genomic_DNA"/>
</dbReference>
<keyword evidence="20" id="KW-0604">Photosystem II</keyword>
<keyword evidence="12" id="KW-0249">Electron transport</keyword>
<evidence type="ECO:0000256" key="7">
    <source>
        <dbReference type="ARBA" id="ARBA00022553"/>
    </source>
</evidence>
<dbReference type="GO" id="GO:0009523">
    <property type="term" value="C:photosystem II"/>
    <property type="evidence" value="ECO:0007669"/>
    <property type="project" value="UniProtKB-KW"/>
</dbReference>
<evidence type="ECO:0000256" key="16">
    <source>
        <dbReference type="ARBA" id="ARBA00023002"/>
    </source>
</evidence>
<evidence type="ECO:0000256" key="3">
    <source>
        <dbReference type="ARBA" id="ARBA00022448"/>
    </source>
</evidence>
<evidence type="ECO:0000256" key="5">
    <source>
        <dbReference type="ARBA" id="ARBA00022528"/>
    </source>
</evidence>
<sequence>MPRGIFSTFNFMIVFQAKHSIFIHLFHMLSVAGVFGGSLFSVMHGSLVTSSLIRKATKNESTNEGYRFSQKEETYNIVTAHGYFG</sequence>
<dbReference type="InterPro" id="IPR036854">
    <property type="entry name" value="Photo_II_D1/D2_sf"/>
</dbReference>
<comment type="similarity">
    <text evidence="2">Belongs to the reaction center PufL/M/PsbA/D family.</text>
</comment>
<keyword evidence="10" id="KW-0479">Metal-binding</keyword>
<keyword evidence="16" id="KW-0560">Oxidoreductase</keyword>
<evidence type="ECO:0000256" key="9">
    <source>
        <dbReference type="ARBA" id="ARBA00022692"/>
    </source>
</evidence>
<keyword evidence="8" id="KW-0934">Plastid</keyword>
<reference evidence="22 23" key="1">
    <citation type="submission" date="2019-07" db="EMBL/GenBank/DDBJ databases">
        <title>WGS assembly of Gossypium mustelinum.</title>
        <authorList>
            <person name="Chen Z.J."/>
            <person name="Sreedasyam A."/>
            <person name="Ando A."/>
            <person name="Song Q."/>
            <person name="De L."/>
            <person name="Hulse-Kemp A."/>
            <person name="Ding M."/>
            <person name="Ye W."/>
            <person name="Kirkbride R."/>
            <person name="Jenkins J."/>
            <person name="Plott C."/>
            <person name="Lovell J."/>
            <person name="Lin Y.-M."/>
            <person name="Vaughn R."/>
            <person name="Liu B."/>
            <person name="Li W."/>
            <person name="Simpson S."/>
            <person name="Scheffler B."/>
            <person name="Saski C."/>
            <person name="Grover C."/>
            <person name="Hu G."/>
            <person name="Conover J."/>
            <person name="Carlson J."/>
            <person name="Shu S."/>
            <person name="Boston L."/>
            <person name="Williams M."/>
            <person name="Peterson D."/>
            <person name="Mcgee K."/>
            <person name="Jones D."/>
            <person name="Wendel J."/>
            <person name="Stelly D."/>
            <person name="Grimwood J."/>
            <person name="Schmutz J."/>
        </authorList>
    </citation>
    <scope>NUCLEOTIDE SEQUENCE [LARGE SCALE GENOMIC DNA]</scope>
    <source>
        <strain evidence="22">1408120.09</strain>
    </source>
</reference>
<keyword evidence="14" id="KW-0007">Acetylation</keyword>
<evidence type="ECO:0000256" key="15">
    <source>
        <dbReference type="ARBA" id="ARBA00022991"/>
    </source>
</evidence>
<dbReference type="InterPro" id="IPR000484">
    <property type="entry name" value="Photo_RC_L/M"/>
</dbReference>
<keyword evidence="5" id="KW-0150">Chloroplast</keyword>
<dbReference type="Proteomes" id="UP000323597">
    <property type="component" value="Chromosome D06"/>
</dbReference>
<evidence type="ECO:0000256" key="6">
    <source>
        <dbReference type="ARBA" id="ARBA00022531"/>
    </source>
</evidence>
<evidence type="ECO:0000313" key="22">
    <source>
        <dbReference type="EMBL" id="TYI76577.1"/>
    </source>
</evidence>
<evidence type="ECO:0000256" key="19">
    <source>
        <dbReference type="ARBA" id="ARBA00023136"/>
    </source>
</evidence>
<evidence type="ECO:0000256" key="8">
    <source>
        <dbReference type="ARBA" id="ARBA00022640"/>
    </source>
</evidence>
<keyword evidence="13 21" id="KW-1133">Transmembrane helix</keyword>
<dbReference type="AlphaFoldDB" id="A0A5D2UFZ0"/>
<evidence type="ECO:0000256" key="21">
    <source>
        <dbReference type="SAM" id="Phobius"/>
    </source>
</evidence>
<accession>A0A5D2UFZ0</accession>
<dbReference type="PANTHER" id="PTHR33149">
    <property type="entry name" value="PHOTOSYSTEM II PROTEIN D1"/>
    <property type="match status" value="1"/>
</dbReference>
<evidence type="ECO:0000256" key="11">
    <source>
        <dbReference type="ARBA" id="ARBA00022842"/>
    </source>
</evidence>
<dbReference type="GO" id="GO:0016168">
    <property type="term" value="F:chlorophyll binding"/>
    <property type="evidence" value="ECO:0007669"/>
    <property type="project" value="UniProtKB-KW"/>
</dbReference>
<dbReference type="GO" id="GO:0046872">
    <property type="term" value="F:metal ion binding"/>
    <property type="evidence" value="ECO:0007669"/>
    <property type="project" value="UniProtKB-KW"/>
</dbReference>
<evidence type="ECO:0000256" key="13">
    <source>
        <dbReference type="ARBA" id="ARBA00022989"/>
    </source>
</evidence>
<keyword evidence="11" id="KW-0460">Magnesium</keyword>
<keyword evidence="23" id="KW-1185">Reference proteome</keyword>
<feature type="transmembrane region" description="Helical" evidence="21">
    <location>
        <begin position="21"/>
        <end position="42"/>
    </location>
</feature>
<evidence type="ECO:0000256" key="17">
    <source>
        <dbReference type="ARBA" id="ARBA00023004"/>
    </source>
</evidence>
<keyword evidence="15" id="KW-0157">Chromophore</keyword>
<dbReference type="GO" id="GO:0009772">
    <property type="term" value="P:photosynthetic electron transport in photosystem II"/>
    <property type="evidence" value="ECO:0007669"/>
    <property type="project" value="InterPro"/>
</dbReference>
<keyword evidence="19 21" id="KW-0472">Membrane</keyword>
<keyword evidence="18" id="KW-0793">Thylakoid</keyword>
<dbReference type="Pfam" id="PF00124">
    <property type="entry name" value="Photo_RC"/>
    <property type="match status" value="1"/>
</dbReference>
<evidence type="ECO:0000256" key="2">
    <source>
        <dbReference type="ARBA" id="ARBA00008204"/>
    </source>
</evidence>
<evidence type="ECO:0000256" key="12">
    <source>
        <dbReference type="ARBA" id="ARBA00022982"/>
    </source>
</evidence>
<dbReference type="GO" id="GO:0009535">
    <property type="term" value="C:chloroplast thylakoid membrane"/>
    <property type="evidence" value="ECO:0007669"/>
    <property type="project" value="TreeGrafter"/>
</dbReference>
<keyword evidence="6" id="KW-0602">Photosynthesis</keyword>
<evidence type="ECO:0000256" key="10">
    <source>
        <dbReference type="ARBA" id="ARBA00022723"/>
    </source>
</evidence>
<keyword evidence="3" id="KW-0813">Transport</keyword>
<keyword evidence="17" id="KW-0408">Iron</keyword>
<evidence type="ECO:0000256" key="14">
    <source>
        <dbReference type="ARBA" id="ARBA00022990"/>
    </source>
</evidence>
<evidence type="ECO:0000256" key="20">
    <source>
        <dbReference type="ARBA" id="ARBA00023276"/>
    </source>
</evidence>
<proteinExistence type="inferred from homology"/>
<feature type="non-terminal residue" evidence="22">
    <location>
        <position position="85"/>
    </location>
</feature>
<evidence type="ECO:0000313" key="23">
    <source>
        <dbReference type="Proteomes" id="UP000323597"/>
    </source>
</evidence>
<organism evidence="22 23">
    <name type="scientific">Gossypium mustelinum</name>
    <name type="common">Cotton</name>
    <name type="synonym">Gossypium caicoense</name>
    <dbReference type="NCBI Taxonomy" id="34275"/>
    <lineage>
        <taxon>Eukaryota</taxon>
        <taxon>Viridiplantae</taxon>
        <taxon>Streptophyta</taxon>
        <taxon>Embryophyta</taxon>
        <taxon>Tracheophyta</taxon>
        <taxon>Spermatophyta</taxon>
        <taxon>Magnoliopsida</taxon>
        <taxon>eudicotyledons</taxon>
        <taxon>Gunneridae</taxon>
        <taxon>Pentapetalae</taxon>
        <taxon>rosids</taxon>
        <taxon>malvids</taxon>
        <taxon>Malvales</taxon>
        <taxon>Malvaceae</taxon>
        <taxon>Malvoideae</taxon>
        <taxon>Gossypium</taxon>
    </lineage>
</organism>
<comment type="subcellular location">
    <subcellularLocation>
        <location evidence="1">Membrane</location>
        <topology evidence="1">Multi-pass membrane protein</topology>
    </subcellularLocation>
</comment>
<dbReference type="GO" id="GO:0016491">
    <property type="term" value="F:oxidoreductase activity"/>
    <property type="evidence" value="ECO:0007669"/>
    <property type="project" value="UniProtKB-KW"/>
</dbReference>